<dbReference type="Proteomes" id="UP000622552">
    <property type="component" value="Unassembled WGS sequence"/>
</dbReference>
<reference evidence="1" key="1">
    <citation type="submission" date="2020-11" db="EMBL/GenBank/DDBJ databases">
        <title>Sequencing the genomes of 1000 actinobacteria strains.</title>
        <authorList>
            <person name="Klenk H.-P."/>
        </authorList>
    </citation>
    <scope>NUCLEOTIDE SEQUENCE</scope>
    <source>
        <strain evidence="1">DSM 45356</strain>
    </source>
</reference>
<gene>
    <name evidence="1" type="ORF">IW245_004380</name>
</gene>
<name>A0A8J7KLN5_9ACTN</name>
<sequence>MARPRFDIVPNGYDPGDVGATLSTHEASGFSAAGWERFRNGFGLRTRDVGYDIAQVNEYLFSLVRPPVWAIGPAAERLWPPAVATLRDRKRLSRLSLDPESTTHESDRGLA</sequence>
<dbReference type="EMBL" id="JADOUF010000001">
    <property type="protein sequence ID" value="MBG6138186.1"/>
    <property type="molecule type" value="Genomic_DNA"/>
</dbReference>
<evidence type="ECO:0000313" key="2">
    <source>
        <dbReference type="Proteomes" id="UP000622552"/>
    </source>
</evidence>
<protein>
    <submittedName>
        <fullName evidence="1">Uncharacterized protein</fullName>
    </submittedName>
</protein>
<keyword evidence="2" id="KW-1185">Reference proteome</keyword>
<comment type="caution">
    <text evidence="1">The sequence shown here is derived from an EMBL/GenBank/DDBJ whole genome shotgun (WGS) entry which is preliminary data.</text>
</comment>
<accession>A0A8J7KLN5</accession>
<organism evidence="1 2">
    <name type="scientific">Longispora fulva</name>
    <dbReference type="NCBI Taxonomy" id="619741"/>
    <lineage>
        <taxon>Bacteria</taxon>
        <taxon>Bacillati</taxon>
        <taxon>Actinomycetota</taxon>
        <taxon>Actinomycetes</taxon>
        <taxon>Micromonosporales</taxon>
        <taxon>Micromonosporaceae</taxon>
        <taxon>Longispora</taxon>
    </lineage>
</organism>
<dbReference type="AlphaFoldDB" id="A0A8J7KLN5"/>
<dbReference type="RefSeq" id="WP_197004968.1">
    <property type="nucleotide sequence ID" value="NZ_JADOUF010000001.1"/>
</dbReference>
<proteinExistence type="predicted"/>
<evidence type="ECO:0000313" key="1">
    <source>
        <dbReference type="EMBL" id="MBG6138186.1"/>
    </source>
</evidence>